<feature type="domain" description="HTH araC/xylS-type" evidence="4">
    <location>
        <begin position="216"/>
        <end position="318"/>
    </location>
</feature>
<dbReference type="Gene3D" id="1.10.10.60">
    <property type="entry name" value="Homeodomain-like"/>
    <property type="match status" value="2"/>
</dbReference>
<dbReference type="Pfam" id="PF01965">
    <property type="entry name" value="DJ-1_PfpI"/>
    <property type="match status" value="1"/>
</dbReference>
<evidence type="ECO:0000259" key="4">
    <source>
        <dbReference type="PROSITE" id="PS01124"/>
    </source>
</evidence>
<protein>
    <submittedName>
        <fullName evidence="5">Transcriptional regulator GlxA family, contains an amidase domain and an AraC-type DNA-binding HTH domain</fullName>
    </submittedName>
</protein>
<dbReference type="InterPro" id="IPR002818">
    <property type="entry name" value="DJ-1/PfpI"/>
</dbReference>
<dbReference type="RefSeq" id="WP_089760631.1">
    <property type="nucleotide sequence ID" value="NZ_BKAT01000009.1"/>
</dbReference>
<evidence type="ECO:0000313" key="5">
    <source>
        <dbReference type="EMBL" id="SEA38283.1"/>
    </source>
</evidence>
<dbReference type="GO" id="GO:0003700">
    <property type="term" value="F:DNA-binding transcription factor activity"/>
    <property type="evidence" value="ECO:0007669"/>
    <property type="project" value="InterPro"/>
</dbReference>
<dbReference type="Gene3D" id="3.40.50.880">
    <property type="match status" value="1"/>
</dbReference>
<dbReference type="GO" id="GO:0043565">
    <property type="term" value="F:sequence-specific DNA binding"/>
    <property type="evidence" value="ECO:0007669"/>
    <property type="project" value="InterPro"/>
</dbReference>
<dbReference type="STRING" id="408074.SAMN05660909_01720"/>
<dbReference type="InterPro" id="IPR018062">
    <property type="entry name" value="HTH_AraC-typ_CS"/>
</dbReference>
<reference evidence="6" key="1">
    <citation type="submission" date="2016-10" db="EMBL/GenBank/DDBJ databases">
        <authorList>
            <person name="Varghese N."/>
            <person name="Submissions S."/>
        </authorList>
    </citation>
    <scope>NUCLEOTIDE SEQUENCE [LARGE SCALE GENOMIC DNA]</scope>
    <source>
        <strain evidence="6">DSM 23920</strain>
    </source>
</reference>
<evidence type="ECO:0000256" key="2">
    <source>
        <dbReference type="ARBA" id="ARBA00023125"/>
    </source>
</evidence>
<dbReference type="PROSITE" id="PS00041">
    <property type="entry name" value="HTH_ARAC_FAMILY_1"/>
    <property type="match status" value="1"/>
</dbReference>
<keyword evidence="6" id="KW-1185">Reference proteome</keyword>
<proteinExistence type="predicted"/>
<keyword evidence="1" id="KW-0805">Transcription regulation</keyword>
<dbReference type="EMBL" id="FNRL01000006">
    <property type="protein sequence ID" value="SEA38283.1"/>
    <property type="molecule type" value="Genomic_DNA"/>
</dbReference>
<dbReference type="OrthoDB" id="9803764at2"/>
<keyword evidence="2 5" id="KW-0238">DNA-binding</keyword>
<organism evidence="5 6">
    <name type="scientific">Chitinophaga terrae</name>
    <name type="common">ex Kim and Jung 2007</name>
    <dbReference type="NCBI Taxonomy" id="408074"/>
    <lineage>
        <taxon>Bacteria</taxon>
        <taxon>Pseudomonadati</taxon>
        <taxon>Bacteroidota</taxon>
        <taxon>Chitinophagia</taxon>
        <taxon>Chitinophagales</taxon>
        <taxon>Chitinophagaceae</taxon>
        <taxon>Chitinophaga</taxon>
    </lineage>
</organism>
<evidence type="ECO:0000256" key="1">
    <source>
        <dbReference type="ARBA" id="ARBA00023015"/>
    </source>
</evidence>
<dbReference type="InterPro" id="IPR052158">
    <property type="entry name" value="INH-QAR"/>
</dbReference>
<dbReference type="AlphaFoldDB" id="A0A1H4AQV0"/>
<name>A0A1H4AQV0_9BACT</name>
<dbReference type="SUPFAM" id="SSF52317">
    <property type="entry name" value="Class I glutamine amidotransferase-like"/>
    <property type="match status" value="1"/>
</dbReference>
<dbReference type="InterPro" id="IPR020449">
    <property type="entry name" value="Tscrpt_reg_AraC-type_HTH"/>
</dbReference>
<sequence length="326" mass="36423">MLHIGILLLKHYKLLSLAALTDVLDTVNKLYQQKNEPAPFRITLVHSSDTHQMAQAFPHYGNECLQTGSRFNLVLVPSFTADNIQEAVAENAAFFPWIQQQYRQGAEIASFCTGAFLLAAAGMLDGRIATTHVDACKAFNKAFPSVNLLPDKTVTHDGGIYTSGGATSTFNLLLHLVEVHLGIETAIRTAKIFAVDMGRDKQHYFSTFQPARQHNDELVAATQDKIEQSYQEAGTIEEIIKDIPSSRRNIVRRFKQATGITPIEYLQLTRIEAAKKMLEQTGEQMTSIILNSGYNDPKAFRKVFRKTVGMTPSEYREKFNASAHRS</sequence>
<dbReference type="PANTHER" id="PTHR43130:SF3">
    <property type="entry name" value="HTH-TYPE TRANSCRIPTIONAL REGULATOR RV1931C"/>
    <property type="match status" value="1"/>
</dbReference>
<gene>
    <name evidence="5" type="ORF">SAMN05660909_01720</name>
</gene>
<evidence type="ECO:0000256" key="3">
    <source>
        <dbReference type="ARBA" id="ARBA00023163"/>
    </source>
</evidence>
<keyword evidence="3" id="KW-0804">Transcription</keyword>
<accession>A0A1H4AQV0</accession>
<dbReference type="InterPro" id="IPR029062">
    <property type="entry name" value="Class_I_gatase-like"/>
</dbReference>
<dbReference type="InterPro" id="IPR009057">
    <property type="entry name" value="Homeodomain-like_sf"/>
</dbReference>
<dbReference type="PANTHER" id="PTHR43130">
    <property type="entry name" value="ARAC-FAMILY TRANSCRIPTIONAL REGULATOR"/>
    <property type="match status" value="1"/>
</dbReference>
<dbReference type="Pfam" id="PF12833">
    <property type="entry name" value="HTH_18"/>
    <property type="match status" value="1"/>
</dbReference>
<dbReference type="Proteomes" id="UP000199656">
    <property type="component" value="Unassembled WGS sequence"/>
</dbReference>
<dbReference type="SMART" id="SM00342">
    <property type="entry name" value="HTH_ARAC"/>
    <property type="match status" value="1"/>
</dbReference>
<dbReference type="InterPro" id="IPR018060">
    <property type="entry name" value="HTH_AraC"/>
</dbReference>
<dbReference type="SUPFAM" id="SSF46689">
    <property type="entry name" value="Homeodomain-like"/>
    <property type="match status" value="2"/>
</dbReference>
<dbReference type="PROSITE" id="PS01124">
    <property type="entry name" value="HTH_ARAC_FAMILY_2"/>
    <property type="match status" value="1"/>
</dbReference>
<dbReference type="PRINTS" id="PR00032">
    <property type="entry name" value="HTHARAC"/>
</dbReference>
<evidence type="ECO:0000313" key="6">
    <source>
        <dbReference type="Proteomes" id="UP000199656"/>
    </source>
</evidence>